<dbReference type="Proteomes" id="UP000283509">
    <property type="component" value="Unassembled WGS sequence"/>
</dbReference>
<reference evidence="2 3" key="2">
    <citation type="submission" date="2019-01" db="EMBL/GenBank/DDBJ databases">
        <title>The decoding of complex shrimp genome reveals the adaptation for benthos swimmer, frequently molting mechanism and breeding impact on genome.</title>
        <authorList>
            <person name="Sun Y."/>
            <person name="Gao Y."/>
            <person name="Yu Y."/>
        </authorList>
    </citation>
    <scope>NUCLEOTIDE SEQUENCE [LARGE SCALE GENOMIC DNA]</scope>
    <source>
        <tissue evidence="2">Muscle</tissue>
    </source>
</reference>
<sequence>YCNSTLNLEPHEALLRPPPQRPLLSRRHQTAGTWSAACGRTKPAEFIYISSSSSLSFSPPLHLGFSHLFSSLSLPLPHLFFFSPILPISSLSHLSSSPHIIASPLLPSFSLSPPSAYRFPPLPLSLHTTVTTALSILSPHSPTCLSPLSIGPLLLLPLPLLSNHQQLLSFFSPFPLTLLFLPHLPSPLKIYNINIYYIKFLFLPTLFVLSLFIILSHHLPIFSSPSPSLPTHIFLAISLSLRSFPSAFLCLFSSLLHSLSLLSVSPPPSLPSLLHLFSGHLSSLSVFHSLLSLLIQRHRTPAAAPLYVFSASQLLVGSVSDEGRDRRPTRRKRVFVRAPPRLGAATQEAKRKVDLDRWGEAEVACHPFLSSLFPFAPLNLRFVFCSLCRFRKSSGSFFFRNSVYVIRFIILASRLDISLDGIEVSTCQGIQDEAKVRCAATFLTRSNDNSVTARATAEALVLPGSLREKPRRADAKREATAAREETGFQFLKREV</sequence>
<organism evidence="2 3">
    <name type="scientific">Penaeus vannamei</name>
    <name type="common">Whiteleg shrimp</name>
    <name type="synonym">Litopenaeus vannamei</name>
    <dbReference type="NCBI Taxonomy" id="6689"/>
    <lineage>
        <taxon>Eukaryota</taxon>
        <taxon>Metazoa</taxon>
        <taxon>Ecdysozoa</taxon>
        <taxon>Arthropoda</taxon>
        <taxon>Crustacea</taxon>
        <taxon>Multicrustacea</taxon>
        <taxon>Malacostraca</taxon>
        <taxon>Eumalacostraca</taxon>
        <taxon>Eucarida</taxon>
        <taxon>Decapoda</taxon>
        <taxon>Dendrobranchiata</taxon>
        <taxon>Penaeoidea</taxon>
        <taxon>Penaeidae</taxon>
        <taxon>Penaeus</taxon>
    </lineage>
</organism>
<keyword evidence="3" id="KW-1185">Reference proteome</keyword>
<proteinExistence type="predicted"/>
<gene>
    <name evidence="2" type="ORF">C7M84_010688</name>
</gene>
<comment type="caution">
    <text evidence="2">The sequence shown here is derived from an EMBL/GenBank/DDBJ whole genome shotgun (WGS) entry which is preliminary data.</text>
</comment>
<feature type="non-terminal residue" evidence="2">
    <location>
        <position position="1"/>
    </location>
</feature>
<accession>A0A3R7M3M6</accession>
<evidence type="ECO:0000256" key="1">
    <source>
        <dbReference type="SAM" id="Phobius"/>
    </source>
</evidence>
<keyword evidence="1" id="KW-0812">Transmembrane</keyword>
<dbReference type="AlphaFoldDB" id="A0A3R7M3M6"/>
<keyword evidence="1" id="KW-1133">Transmembrane helix</keyword>
<evidence type="ECO:0000313" key="2">
    <source>
        <dbReference type="EMBL" id="ROT71010.1"/>
    </source>
</evidence>
<name>A0A3R7M3M6_PENVA</name>
<reference evidence="2 3" key="1">
    <citation type="submission" date="2018-04" db="EMBL/GenBank/DDBJ databases">
        <authorList>
            <person name="Zhang X."/>
            <person name="Yuan J."/>
            <person name="Li F."/>
            <person name="Xiang J."/>
        </authorList>
    </citation>
    <scope>NUCLEOTIDE SEQUENCE [LARGE SCALE GENOMIC DNA]</scope>
    <source>
        <tissue evidence="2">Muscle</tissue>
    </source>
</reference>
<feature type="transmembrane region" description="Helical" evidence="1">
    <location>
        <begin position="196"/>
        <end position="221"/>
    </location>
</feature>
<keyword evidence="1" id="KW-0472">Membrane</keyword>
<evidence type="ECO:0000313" key="3">
    <source>
        <dbReference type="Proteomes" id="UP000283509"/>
    </source>
</evidence>
<protein>
    <submittedName>
        <fullName evidence="2">Uncharacterized protein</fullName>
    </submittedName>
</protein>
<dbReference type="EMBL" id="QCYY01002356">
    <property type="protein sequence ID" value="ROT71010.1"/>
    <property type="molecule type" value="Genomic_DNA"/>
</dbReference>